<dbReference type="InterPro" id="IPR021120">
    <property type="entry name" value="KduI/IolB_isomerase"/>
</dbReference>
<dbReference type="SUPFAM" id="SSF51182">
    <property type="entry name" value="RmlC-like cupins"/>
    <property type="match status" value="1"/>
</dbReference>
<reference evidence="2" key="1">
    <citation type="submission" date="2021-04" db="EMBL/GenBank/DDBJ databases">
        <title>Sinoanaerobacter chloroacetimidivorans sp. nov., an obligate anaerobic bacterium isolated from anaerobic sludge.</title>
        <authorList>
            <person name="Bao Y."/>
        </authorList>
    </citation>
    <scope>NUCLEOTIDE SEQUENCE</scope>
    <source>
        <strain evidence="2">BAD-6</strain>
    </source>
</reference>
<dbReference type="InterPro" id="IPR014710">
    <property type="entry name" value="RmlC-like_jellyroll"/>
</dbReference>
<reference evidence="2" key="2">
    <citation type="submission" date="2021-04" db="EMBL/GenBank/DDBJ databases">
        <authorList>
            <person name="Liu J."/>
        </authorList>
    </citation>
    <scope>NUCLEOTIDE SEQUENCE</scope>
    <source>
        <strain evidence="2">BAD-6</strain>
    </source>
</reference>
<organism evidence="2 3">
    <name type="scientific">Sinanaerobacter chloroacetimidivorans</name>
    <dbReference type="NCBI Taxonomy" id="2818044"/>
    <lineage>
        <taxon>Bacteria</taxon>
        <taxon>Bacillati</taxon>
        <taxon>Bacillota</taxon>
        <taxon>Clostridia</taxon>
        <taxon>Peptostreptococcales</taxon>
        <taxon>Anaerovoracaceae</taxon>
        <taxon>Sinanaerobacter</taxon>
    </lineage>
</organism>
<evidence type="ECO:0000256" key="1">
    <source>
        <dbReference type="ARBA" id="ARBA00023235"/>
    </source>
</evidence>
<dbReference type="PANTHER" id="PTHR39193:SF1">
    <property type="entry name" value="5-DEOXY-GLUCURONATE ISOMERASE"/>
    <property type="match status" value="1"/>
</dbReference>
<name>A0A8J7W0Q7_9FIRM</name>
<dbReference type="RefSeq" id="WP_227018783.1">
    <property type="nucleotide sequence ID" value="NZ_JAGSND010000007.1"/>
</dbReference>
<dbReference type="Pfam" id="PF04962">
    <property type="entry name" value="KduI"/>
    <property type="match status" value="1"/>
</dbReference>
<dbReference type="Proteomes" id="UP000675664">
    <property type="component" value="Unassembled WGS sequence"/>
</dbReference>
<evidence type="ECO:0000313" key="3">
    <source>
        <dbReference type="Proteomes" id="UP000675664"/>
    </source>
</evidence>
<dbReference type="PIRSF" id="PIRSF036628">
    <property type="entry name" value="IolB"/>
    <property type="match status" value="1"/>
</dbReference>
<accession>A0A8J7W0Q7</accession>
<dbReference type="InterPro" id="IPR024203">
    <property type="entry name" value="Deoxy-glucuronate_isom_IolB"/>
</dbReference>
<keyword evidence="1 2" id="KW-0413">Isomerase</keyword>
<dbReference type="GO" id="GO:0008880">
    <property type="term" value="F:glucuronate isomerase activity"/>
    <property type="evidence" value="ECO:0007669"/>
    <property type="project" value="InterPro"/>
</dbReference>
<dbReference type="Gene3D" id="2.60.120.10">
    <property type="entry name" value="Jelly Rolls"/>
    <property type="match status" value="2"/>
</dbReference>
<proteinExistence type="predicted"/>
<dbReference type="GO" id="GO:0019310">
    <property type="term" value="P:inositol catabolic process"/>
    <property type="evidence" value="ECO:0007669"/>
    <property type="project" value="InterPro"/>
</dbReference>
<gene>
    <name evidence="2" type="ORF">KCX82_12305</name>
</gene>
<evidence type="ECO:0000313" key="2">
    <source>
        <dbReference type="EMBL" id="MBR0598664.1"/>
    </source>
</evidence>
<dbReference type="EMBL" id="JAGSND010000007">
    <property type="protein sequence ID" value="MBR0598664.1"/>
    <property type="molecule type" value="Genomic_DNA"/>
</dbReference>
<dbReference type="InterPro" id="IPR011051">
    <property type="entry name" value="RmlC_Cupin_sf"/>
</dbReference>
<sequence>MVTVYGEMEKGYNEICNMKDNHPDMLMDIGIQVMDAGEPLNILEEEKETAVLLLDGEVTFQWEGQSADAARKSIFDEEPTALHAARGVEITITAKGKAELLIQKTTNERSFASKLYSQADVGTEIFGEDVWDNTARRACRTVFDYNNAPYSNMVLGELINYPGRWSSYIPHGHPQPEVYFYRFNRPEGFGAAFLGDEAFKIRNNSAFYIPGGPTHPQVAAPGFALYYTWMIRHLKNNPWTSRDNDPRYTWLLEKDAKIWPEKSK</sequence>
<keyword evidence="3" id="KW-1185">Reference proteome</keyword>
<protein>
    <submittedName>
        <fullName evidence="2">5-deoxy-glucuronate isomerase</fullName>
    </submittedName>
</protein>
<dbReference type="PANTHER" id="PTHR39193">
    <property type="entry name" value="5-DEOXY-GLUCURONATE ISOMERASE"/>
    <property type="match status" value="1"/>
</dbReference>
<dbReference type="AlphaFoldDB" id="A0A8J7W0Q7"/>
<comment type="caution">
    <text evidence="2">The sequence shown here is derived from an EMBL/GenBank/DDBJ whole genome shotgun (WGS) entry which is preliminary data.</text>
</comment>